<feature type="region of interest" description="Disordered" evidence="5">
    <location>
        <begin position="151"/>
        <end position="179"/>
    </location>
</feature>
<dbReference type="InterPro" id="IPR006119">
    <property type="entry name" value="Resolv_N"/>
</dbReference>
<keyword evidence="1" id="KW-0229">DNA integration</keyword>
<evidence type="ECO:0000313" key="8">
    <source>
        <dbReference type="Proteomes" id="UP001382904"/>
    </source>
</evidence>
<dbReference type="InterPro" id="IPR006118">
    <property type="entry name" value="Recombinase_CS"/>
</dbReference>
<evidence type="ECO:0000256" key="5">
    <source>
        <dbReference type="SAM" id="MobiDB-lite"/>
    </source>
</evidence>
<keyword evidence="3" id="KW-0233">DNA recombination</keyword>
<evidence type="ECO:0000256" key="4">
    <source>
        <dbReference type="PROSITE-ProRule" id="PRU10137"/>
    </source>
</evidence>
<feature type="region of interest" description="Disordered" evidence="5">
    <location>
        <begin position="310"/>
        <end position="331"/>
    </location>
</feature>
<accession>A0ABU8U2J5</accession>
<evidence type="ECO:0000259" key="6">
    <source>
        <dbReference type="SMART" id="SM00857"/>
    </source>
</evidence>
<organism evidence="7 8">
    <name type="scientific">Streptomyces caledonius</name>
    <dbReference type="NCBI Taxonomy" id="3134107"/>
    <lineage>
        <taxon>Bacteria</taxon>
        <taxon>Bacillati</taxon>
        <taxon>Actinomycetota</taxon>
        <taxon>Actinomycetes</taxon>
        <taxon>Kitasatosporales</taxon>
        <taxon>Streptomycetaceae</taxon>
        <taxon>Streptomyces</taxon>
    </lineage>
</organism>
<sequence length="489" mass="52512">MGGPADGALQHAQAVEPRQPPSTGPDRPRAIRIGYARVSTGGQKLERQLDTLTAAGCRRVFADKKPGKNTMRPAAGLVERGPRLDVAVALLFRDEQACRWIAVRHADDHIHLLATLARQDGRHPQLRGDILAMHAAARQFEARWGLTPMSPLDRTARRRPVTGEAEKAARRGLPETARESLQRTVRAAAALARDDADFLSRLGDAGVRVRERLGDDGAVGYAVAMPGDRADGGSRPVWFAGSKLAYDLSLPRVRERFEPVVAPADWALAEHRIREASALLGRPGQAEGAGDVVALGDLLAACAAQSRPWSVTASGRRPTPLSRPPAPPAPARWRAARAGAGWLASARALEHAPRAGRGGGAAVVLTLLIALVEAVEAAAWHRAQEYRAQAQAASQAAVLFRAAAGMHGGVFGRMIRSHQSDEMESHFSTLNPPAGGRSSRLLVVTHREPNGRQSRATVRRGLRGDWADWCRSGSNSFRRHSLILTPVLG</sequence>
<reference evidence="7 8" key="1">
    <citation type="submission" date="2024-03" db="EMBL/GenBank/DDBJ databases">
        <title>Novel Streptomyces species of biotechnological and ecological value are a feature of Machair soil.</title>
        <authorList>
            <person name="Prole J.R."/>
            <person name="Goodfellow M."/>
            <person name="Allenby N."/>
            <person name="Ward A.C."/>
        </authorList>
    </citation>
    <scope>NUCLEOTIDE SEQUENCE [LARGE SCALE GENOMIC DNA]</scope>
    <source>
        <strain evidence="7 8">MS1.HAVA.3</strain>
    </source>
</reference>
<dbReference type="PROSITE" id="PS00397">
    <property type="entry name" value="RECOMBINASES_1"/>
    <property type="match status" value="1"/>
</dbReference>
<dbReference type="Proteomes" id="UP001382904">
    <property type="component" value="Unassembled WGS sequence"/>
</dbReference>
<evidence type="ECO:0000256" key="2">
    <source>
        <dbReference type="ARBA" id="ARBA00023125"/>
    </source>
</evidence>
<feature type="domain" description="Resolvase/invertase-type recombinase catalytic" evidence="6">
    <location>
        <begin position="32"/>
        <end position="123"/>
    </location>
</feature>
<comment type="caution">
    <text evidence="7">The sequence shown here is derived from an EMBL/GenBank/DDBJ whole genome shotgun (WGS) entry which is preliminary data.</text>
</comment>
<name>A0ABU8U2J5_9ACTN</name>
<evidence type="ECO:0000313" key="7">
    <source>
        <dbReference type="EMBL" id="MEJ8642103.1"/>
    </source>
</evidence>
<feature type="active site" description="O-(5'-phospho-DNA)-serine intermediate" evidence="4">
    <location>
        <position position="39"/>
    </location>
</feature>
<dbReference type="InterPro" id="IPR036162">
    <property type="entry name" value="Resolvase-like_N_sf"/>
</dbReference>
<proteinExistence type="predicted"/>
<feature type="compositionally biased region" description="Pro residues" evidence="5">
    <location>
        <begin position="321"/>
        <end position="330"/>
    </location>
</feature>
<dbReference type="Pfam" id="PF00239">
    <property type="entry name" value="Resolvase"/>
    <property type="match status" value="1"/>
</dbReference>
<feature type="region of interest" description="Disordered" evidence="5">
    <location>
        <begin position="1"/>
        <end position="28"/>
    </location>
</feature>
<dbReference type="SMART" id="SM00857">
    <property type="entry name" value="Resolvase"/>
    <property type="match status" value="1"/>
</dbReference>
<keyword evidence="8" id="KW-1185">Reference proteome</keyword>
<gene>
    <name evidence="7" type="ORF">WKI68_12730</name>
</gene>
<dbReference type="SUPFAM" id="SSF53041">
    <property type="entry name" value="Resolvase-like"/>
    <property type="match status" value="1"/>
</dbReference>
<protein>
    <submittedName>
        <fullName evidence="7">Recombinase family protein</fullName>
    </submittedName>
</protein>
<evidence type="ECO:0000256" key="3">
    <source>
        <dbReference type="ARBA" id="ARBA00023172"/>
    </source>
</evidence>
<evidence type="ECO:0000256" key="1">
    <source>
        <dbReference type="ARBA" id="ARBA00022908"/>
    </source>
</evidence>
<keyword evidence="2" id="KW-0238">DNA-binding</keyword>
<dbReference type="EMBL" id="JBBKAM010000002">
    <property type="protein sequence ID" value="MEJ8642103.1"/>
    <property type="molecule type" value="Genomic_DNA"/>
</dbReference>
<feature type="compositionally biased region" description="Basic and acidic residues" evidence="5">
    <location>
        <begin position="164"/>
        <end position="179"/>
    </location>
</feature>
<dbReference type="Gene3D" id="3.40.50.1390">
    <property type="entry name" value="Resolvase, N-terminal catalytic domain"/>
    <property type="match status" value="1"/>
</dbReference>